<dbReference type="Proteomes" id="UP000198535">
    <property type="component" value="Unassembled WGS sequence"/>
</dbReference>
<dbReference type="AlphaFoldDB" id="A0A1I4RCJ8"/>
<feature type="transmembrane region" description="Helical" evidence="1">
    <location>
        <begin position="6"/>
        <end position="23"/>
    </location>
</feature>
<reference evidence="3" key="1">
    <citation type="submission" date="2016-10" db="EMBL/GenBank/DDBJ databases">
        <authorList>
            <person name="Varghese N."/>
            <person name="Submissions S."/>
        </authorList>
    </citation>
    <scope>NUCLEOTIDE SEQUENCE [LARGE SCALE GENOMIC DNA]</scope>
    <source>
        <strain evidence="3">Mob M</strain>
    </source>
</reference>
<keyword evidence="3" id="KW-1185">Reference proteome</keyword>
<keyword evidence="1" id="KW-1133">Transmembrane helix</keyword>
<keyword evidence="1" id="KW-0812">Transmembrane</keyword>
<sequence length="59" mass="6662">MALTLGAFFGVFGNLAVTIYFRARDKCEITKSDKFFAAIFFLTFFAYAVASILFIIKSF</sequence>
<evidence type="ECO:0000313" key="3">
    <source>
        <dbReference type="Proteomes" id="UP000198535"/>
    </source>
</evidence>
<evidence type="ECO:0000256" key="1">
    <source>
        <dbReference type="SAM" id="Phobius"/>
    </source>
</evidence>
<organism evidence="2 3">
    <name type="scientific">Methanolobus profundi</name>
    <dbReference type="NCBI Taxonomy" id="487685"/>
    <lineage>
        <taxon>Archaea</taxon>
        <taxon>Methanobacteriati</taxon>
        <taxon>Methanobacteriota</taxon>
        <taxon>Stenosarchaea group</taxon>
        <taxon>Methanomicrobia</taxon>
        <taxon>Methanosarcinales</taxon>
        <taxon>Methanosarcinaceae</taxon>
        <taxon>Methanolobus</taxon>
    </lineage>
</organism>
<dbReference type="EMBL" id="FOUJ01000002">
    <property type="protein sequence ID" value="SFM49623.1"/>
    <property type="molecule type" value="Genomic_DNA"/>
</dbReference>
<evidence type="ECO:0000313" key="2">
    <source>
        <dbReference type="EMBL" id="SFM49623.1"/>
    </source>
</evidence>
<protein>
    <submittedName>
        <fullName evidence="2">Uncharacterized protein</fullName>
    </submittedName>
</protein>
<feature type="transmembrane region" description="Helical" evidence="1">
    <location>
        <begin position="35"/>
        <end position="56"/>
    </location>
</feature>
<gene>
    <name evidence="2" type="ORF">SAMN04488696_1482</name>
</gene>
<accession>A0A1I4RCJ8</accession>
<keyword evidence="1" id="KW-0472">Membrane</keyword>
<proteinExistence type="predicted"/>
<name>A0A1I4RCJ8_9EURY</name>